<protein>
    <submittedName>
        <fullName evidence="2">Uncharacterized protein</fullName>
    </submittedName>
</protein>
<organism evidence="1 2">
    <name type="scientific">Panagrolaimus sp. PS1159</name>
    <dbReference type="NCBI Taxonomy" id="55785"/>
    <lineage>
        <taxon>Eukaryota</taxon>
        <taxon>Metazoa</taxon>
        <taxon>Ecdysozoa</taxon>
        <taxon>Nematoda</taxon>
        <taxon>Chromadorea</taxon>
        <taxon>Rhabditida</taxon>
        <taxon>Tylenchina</taxon>
        <taxon>Panagrolaimomorpha</taxon>
        <taxon>Panagrolaimoidea</taxon>
        <taxon>Panagrolaimidae</taxon>
        <taxon>Panagrolaimus</taxon>
    </lineage>
</organism>
<reference evidence="2" key="1">
    <citation type="submission" date="2022-11" db="UniProtKB">
        <authorList>
            <consortium name="WormBaseParasite"/>
        </authorList>
    </citation>
    <scope>IDENTIFICATION</scope>
</reference>
<name>A0AC35FI67_9BILA</name>
<dbReference type="WBParaSite" id="PS1159_v2.g17134.t1">
    <property type="protein sequence ID" value="PS1159_v2.g17134.t1"/>
    <property type="gene ID" value="PS1159_v2.g17134"/>
</dbReference>
<sequence>MDHSQLISELPQLEQMAPVERIALAKERRQQQLIRFLDYDRSHPISRTKRQKLEFSPGIALLEATSRGDVQEVERLLKAGSDPNSHNEDGLTPLHQCAIDDNEALVRILLKYNADVNAKDTELWTPLHAAACCGYIEIVKLLIHNGADLLAVNSEGNMPYDLCDVEQTLDVIESEMAHRNITQELIEEKRGEPERQMLSDMKIIKQRDRGMAELEVRQPNGSTYLHAAAANGYYDVVAFLLRVGVSTDLKDNEGWTPLMAAAHWNQTDIIELLCEYGASVDLKTFSGETAYDLAEDVGTRAVIQTMKQDQAKKKKTPPFGIRDSRRQSKRKKRFESLQPLPSVTGENPFSARGAIRRQSLRDRSGLTPARIESQLEQHNLVRTWSGEDVSNNPDDVSHHQGGRDNSKSSPNKRSLKSGQKTKPMS</sequence>
<evidence type="ECO:0000313" key="2">
    <source>
        <dbReference type="WBParaSite" id="PS1159_v2.g17134.t1"/>
    </source>
</evidence>
<proteinExistence type="predicted"/>
<dbReference type="Proteomes" id="UP000887580">
    <property type="component" value="Unplaced"/>
</dbReference>
<evidence type="ECO:0000313" key="1">
    <source>
        <dbReference type="Proteomes" id="UP000887580"/>
    </source>
</evidence>
<accession>A0AC35FI67</accession>